<dbReference type="Pfam" id="PF00293">
    <property type="entry name" value="NUDIX"/>
    <property type="match status" value="1"/>
</dbReference>
<evidence type="ECO:0000256" key="2">
    <source>
        <dbReference type="ARBA" id="ARBA00001947"/>
    </source>
</evidence>
<dbReference type="Pfam" id="PF09296">
    <property type="entry name" value="NUDIX-like"/>
    <property type="match status" value="1"/>
</dbReference>
<dbReference type="Gene3D" id="3.90.79.20">
    <property type="match status" value="1"/>
</dbReference>
<evidence type="ECO:0000313" key="12">
    <source>
        <dbReference type="EMBL" id="CAB4605652.1"/>
    </source>
</evidence>
<protein>
    <recommendedName>
        <fullName evidence="4">NAD(+) diphosphatase</fullName>
        <ecNumber evidence="4">3.6.1.22</ecNumber>
    </recommendedName>
</protein>
<name>A0A6J6GW92_9ZZZZ</name>
<dbReference type="PANTHER" id="PTHR42904:SF6">
    <property type="entry name" value="NAD-CAPPED RNA HYDROLASE NUDT12"/>
    <property type="match status" value="1"/>
</dbReference>
<keyword evidence="5" id="KW-0479">Metal-binding</keyword>
<evidence type="ECO:0000256" key="7">
    <source>
        <dbReference type="ARBA" id="ARBA00022842"/>
    </source>
</evidence>
<evidence type="ECO:0000256" key="1">
    <source>
        <dbReference type="ARBA" id="ARBA00001946"/>
    </source>
</evidence>
<dbReference type="EMBL" id="CAEZUR010000029">
    <property type="protein sequence ID" value="CAB4605652.1"/>
    <property type="molecule type" value="Genomic_DNA"/>
</dbReference>
<dbReference type="InterPro" id="IPR015375">
    <property type="entry name" value="NADH_PPase-like_N"/>
</dbReference>
<comment type="cofactor">
    <cofactor evidence="2">
        <name>Zn(2+)</name>
        <dbReference type="ChEBI" id="CHEBI:29105"/>
    </cofactor>
</comment>
<keyword evidence="7" id="KW-0460">Magnesium</keyword>
<dbReference type="InterPro" id="IPR049734">
    <property type="entry name" value="NudC-like_C"/>
</dbReference>
<evidence type="ECO:0000256" key="3">
    <source>
        <dbReference type="ARBA" id="ARBA00009595"/>
    </source>
</evidence>
<proteinExistence type="inferred from homology"/>
<evidence type="ECO:0000256" key="4">
    <source>
        <dbReference type="ARBA" id="ARBA00012381"/>
    </source>
</evidence>
<comment type="catalytic activity">
    <reaction evidence="9">
        <text>a 5'-end NAD(+)-phospho-ribonucleoside in mRNA + H2O = a 5'-end phospho-adenosine-phospho-ribonucleoside in mRNA + beta-nicotinamide D-ribonucleotide + 2 H(+)</text>
        <dbReference type="Rhea" id="RHEA:60876"/>
        <dbReference type="Rhea" id="RHEA-COMP:15698"/>
        <dbReference type="Rhea" id="RHEA-COMP:15719"/>
        <dbReference type="ChEBI" id="CHEBI:14649"/>
        <dbReference type="ChEBI" id="CHEBI:15377"/>
        <dbReference type="ChEBI" id="CHEBI:15378"/>
        <dbReference type="ChEBI" id="CHEBI:144029"/>
        <dbReference type="ChEBI" id="CHEBI:144051"/>
    </reaction>
    <physiologicalReaction direction="left-to-right" evidence="9">
        <dbReference type="Rhea" id="RHEA:60877"/>
    </physiologicalReaction>
</comment>
<evidence type="ECO:0000259" key="10">
    <source>
        <dbReference type="PROSITE" id="PS51462"/>
    </source>
</evidence>
<dbReference type="InterPro" id="IPR020084">
    <property type="entry name" value="NUDIX_hydrolase_CS"/>
</dbReference>
<evidence type="ECO:0000256" key="9">
    <source>
        <dbReference type="ARBA" id="ARBA00023679"/>
    </source>
</evidence>
<dbReference type="InterPro" id="IPR050241">
    <property type="entry name" value="NAD-cap_RNA_hydrolase_NudC"/>
</dbReference>
<dbReference type="PROSITE" id="PS00893">
    <property type="entry name" value="NUDIX_BOX"/>
    <property type="match status" value="1"/>
</dbReference>
<reference evidence="12" key="1">
    <citation type="submission" date="2020-05" db="EMBL/GenBank/DDBJ databases">
        <authorList>
            <person name="Chiriac C."/>
            <person name="Salcher M."/>
            <person name="Ghai R."/>
            <person name="Kavagutti S V."/>
        </authorList>
    </citation>
    <scope>NUCLEOTIDE SEQUENCE</scope>
</reference>
<dbReference type="AlphaFoldDB" id="A0A6J6GW92"/>
<dbReference type="PROSITE" id="PS51462">
    <property type="entry name" value="NUDIX"/>
    <property type="match status" value="1"/>
</dbReference>
<dbReference type="PRINTS" id="PR00502">
    <property type="entry name" value="NUDIXFAMILY"/>
</dbReference>
<comment type="cofactor">
    <cofactor evidence="1">
        <name>Mg(2+)</name>
        <dbReference type="ChEBI" id="CHEBI:18420"/>
    </cofactor>
</comment>
<dbReference type="GO" id="GO:0005829">
    <property type="term" value="C:cytosol"/>
    <property type="evidence" value="ECO:0007669"/>
    <property type="project" value="TreeGrafter"/>
</dbReference>
<dbReference type="PANTHER" id="PTHR42904">
    <property type="entry name" value="NUDIX HYDROLASE, NUDC SUBFAMILY"/>
    <property type="match status" value="1"/>
</dbReference>
<dbReference type="GO" id="GO:0019677">
    <property type="term" value="P:NAD+ catabolic process"/>
    <property type="evidence" value="ECO:0007669"/>
    <property type="project" value="TreeGrafter"/>
</dbReference>
<keyword evidence="8" id="KW-0520">NAD</keyword>
<evidence type="ECO:0000313" key="11">
    <source>
        <dbReference type="EMBL" id="CAB4543052.1"/>
    </source>
</evidence>
<dbReference type="EMBL" id="CAEZSN010000059">
    <property type="protein sequence ID" value="CAB4543052.1"/>
    <property type="molecule type" value="Genomic_DNA"/>
</dbReference>
<dbReference type="GO" id="GO:0006742">
    <property type="term" value="P:NADP+ catabolic process"/>
    <property type="evidence" value="ECO:0007669"/>
    <property type="project" value="TreeGrafter"/>
</dbReference>
<dbReference type="SUPFAM" id="SSF55811">
    <property type="entry name" value="Nudix"/>
    <property type="match status" value="1"/>
</dbReference>
<dbReference type="InterPro" id="IPR000086">
    <property type="entry name" value="NUDIX_hydrolase_dom"/>
</dbReference>
<accession>A0A6J6GW92</accession>
<dbReference type="EC" id="3.6.1.22" evidence="4"/>
<feature type="domain" description="Nudix hydrolase" evidence="10">
    <location>
        <begin position="164"/>
        <end position="292"/>
    </location>
</feature>
<dbReference type="InterPro" id="IPR015797">
    <property type="entry name" value="NUDIX_hydrolase-like_dom_sf"/>
</dbReference>
<dbReference type="CDD" id="cd03429">
    <property type="entry name" value="NUDIX_NADH_pyrophosphatase_Nudt13"/>
    <property type="match status" value="1"/>
</dbReference>
<comment type="similarity">
    <text evidence="3">Belongs to the Nudix hydrolase family. NudC subfamily.</text>
</comment>
<dbReference type="NCBIfam" id="NF001299">
    <property type="entry name" value="PRK00241.1"/>
    <property type="match status" value="1"/>
</dbReference>
<dbReference type="Gene3D" id="3.90.79.10">
    <property type="entry name" value="Nucleoside Triphosphate Pyrophosphohydrolase"/>
    <property type="match status" value="1"/>
</dbReference>
<keyword evidence="6" id="KW-0378">Hydrolase</keyword>
<evidence type="ECO:0000256" key="5">
    <source>
        <dbReference type="ARBA" id="ARBA00022723"/>
    </source>
</evidence>
<dbReference type="GO" id="GO:0035529">
    <property type="term" value="F:NADH pyrophosphatase activity"/>
    <property type="evidence" value="ECO:0007669"/>
    <property type="project" value="TreeGrafter"/>
</dbReference>
<sequence>MSNQITLNLPLAEVALDRDYLSRTRENLFEELWLDRQTRVLVMFDQQVLLTDESALKFLEPSQVSLEINAVYLGKTLTDGAPVVLQVLERQAALVLEPDETRWHHLRKSGIGLSSTDAAIFTQALALANWHALHAFCASCGDNTTVTQAGWVRRCESENRELFPRIDPAIIVGVIDDQDRILLGSQGVWEENRYSILAGFVEPGESLEAAVIREMYEEAGIVVRDPQFIGSQAWPFPYSLMFGYLAKFSGGEAIPDGEEIVKLRWFSKQELKDEADSLLLPGKLSIARSIIEHWLGEELKGQDH</sequence>
<gene>
    <name evidence="11" type="ORF">UFOPK1433_00617</name>
    <name evidence="12" type="ORF">UFOPK1843_00487</name>
</gene>
<evidence type="ECO:0000256" key="8">
    <source>
        <dbReference type="ARBA" id="ARBA00023027"/>
    </source>
</evidence>
<evidence type="ECO:0000256" key="6">
    <source>
        <dbReference type="ARBA" id="ARBA00022801"/>
    </source>
</evidence>
<dbReference type="InterPro" id="IPR020476">
    <property type="entry name" value="Nudix_hydrolase"/>
</dbReference>
<organism evidence="12">
    <name type="scientific">freshwater metagenome</name>
    <dbReference type="NCBI Taxonomy" id="449393"/>
    <lineage>
        <taxon>unclassified sequences</taxon>
        <taxon>metagenomes</taxon>
        <taxon>ecological metagenomes</taxon>
    </lineage>
</organism>
<dbReference type="GO" id="GO:0046872">
    <property type="term" value="F:metal ion binding"/>
    <property type="evidence" value="ECO:0007669"/>
    <property type="project" value="UniProtKB-KW"/>
</dbReference>